<comment type="caution">
    <text evidence="2">The sequence shown here is derived from an EMBL/GenBank/DDBJ whole genome shotgun (WGS) entry which is preliminary data.</text>
</comment>
<evidence type="ECO:0008006" key="4">
    <source>
        <dbReference type="Google" id="ProtNLM"/>
    </source>
</evidence>
<evidence type="ECO:0000313" key="2">
    <source>
        <dbReference type="EMBL" id="TCJ12908.1"/>
    </source>
</evidence>
<keyword evidence="1" id="KW-0732">Signal</keyword>
<dbReference type="PROSITE" id="PS51257">
    <property type="entry name" value="PROKAR_LIPOPROTEIN"/>
    <property type="match status" value="1"/>
</dbReference>
<sequence>MKPSASVLLLAGAPVLLAGCVQDTASYMIDGDRNHSIMVMRSQDLPWGDVSLAVTAARQPDCLGGLDIKGVPRNAELVLHQAPPDYAEPIYILTVGKDDYAVSTQSCRVQKFAQAPADAGPEIGRFKEVDGTLEYVAAAK</sequence>
<keyword evidence="3" id="KW-1185">Reference proteome</keyword>
<dbReference type="Proteomes" id="UP000295443">
    <property type="component" value="Unassembled WGS sequence"/>
</dbReference>
<protein>
    <recommendedName>
        <fullName evidence="4">Lipoprotein</fullName>
    </recommendedName>
</protein>
<feature type="chain" id="PRO_5020803555" description="Lipoprotein" evidence="1">
    <location>
        <begin position="19"/>
        <end position="140"/>
    </location>
</feature>
<evidence type="ECO:0000256" key="1">
    <source>
        <dbReference type="SAM" id="SignalP"/>
    </source>
</evidence>
<gene>
    <name evidence="2" type="ORF">EZJ19_11810</name>
</gene>
<dbReference type="RefSeq" id="WP_131447814.1">
    <property type="nucleotide sequence ID" value="NZ_SJZB01000042.1"/>
</dbReference>
<evidence type="ECO:0000313" key="3">
    <source>
        <dbReference type="Proteomes" id="UP000295443"/>
    </source>
</evidence>
<dbReference type="AlphaFoldDB" id="A0A4R1B822"/>
<dbReference type="OrthoDB" id="5297723at2"/>
<feature type="signal peptide" evidence="1">
    <location>
        <begin position="1"/>
        <end position="18"/>
    </location>
</feature>
<reference evidence="2 3" key="1">
    <citation type="submission" date="2019-03" db="EMBL/GenBank/DDBJ databases">
        <title>Genome sequence of Thiobacillaceae bacterium LSR1, a sulfur-oxidizing bacterium isolated from freshwater sediment.</title>
        <authorList>
            <person name="Li S."/>
        </authorList>
    </citation>
    <scope>NUCLEOTIDE SEQUENCE [LARGE SCALE GENOMIC DNA]</scope>
    <source>
        <strain evidence="2 3">LSR1</strain>
    </source>
</reference>
<organism evidence="2 3">
    <name type="scientific">Parasulfuritortus cantonensis</name>
    <dbReference type="NCBI Taxonomy" id="2528202"/>
    <lineage>
        <taxon>Bacteria</taxon>
        <taxon>Pseudomonadati</taxon>
        <taxon>Pseudomonadota</taxon>
        <taxon>Betaproteobacteria</taxon>
        <taxon>Nitrosomonadales</taxon>
        <taxon>Thiobacillaceae</taxon>
        <taxon>Parasulfuritortus</taxon>
    </lineage>
</organism>
<proteinExistence type="predicted"/>
<dbReference type="EMBL" id="SJZB01000042">
    <property type="protein sequence ID" value="TCJ12908.1"/>
    <property type="molecule type" value="Genomic_DNA"/>
</dbReference>
<name>A0A4R1B822_9PROT</name>
<accession>A0A4R1B822</accession>